<feature type="chain" id="PRO_5047459555" evidence="1">
    <location>
        <begin position="21"/>
        <end position="303"/>
    </location>
</feature>
<dbReference type="EMBL" id="JBHLWO010000001">
    <property type="protein sequence ID" value="MFC0318375.1"/>
    <property type="molecule type" value="Genomic_DNA"/>
</dbReference>
<protein>
    <submittedName>
        <fullName evidence="2">DUF6263 family protein</fullName>
    </submittedName>
</protein>
<dbReference type="Pfam" id="PF19777">
    <property type="entry name" value="DUF6263"/>
    <property type="match status" value="1"/>
</dbReference>
<evidence type="ECO:0000313" key="2">
    <source>
        <dbReference type="EMBL" id="MFC0318375.1"/>
    </source>
</evidence>
<proteinExistence type="predicted"/>
<evidence type="ECO:0000313" key="3">
    <source>
        <dbReference type="Proteomes" id="UP001589774"/>
    </source>
</evidence>
<dbReference type="RefSeq" id="WP_130856392.1">
    <property type="nucleotide sequence ID" value="NZ_JBHLWO010000001.1"/>
</dbReference>
<accession>A0ABV6HHM3</accession>
<comment type="caution">
    <text evidence="2">The sequence shown here is derived from an EMBL/GenBank/DDBJ whole genome shotgun (WGS) entry which is preliminary data.</text>
</comment>
<sequence length="303" mass="33533">MIKKISIFLLLLSALTIVKAHNKTAEEQGKQSVLLKMNLKKGASYLFSTSIDQLVNQEVMGNQMDIKQQTQVDYIYEVVESNTQGMKIKSTYQTMAINMETPQGNFHFDSKRTDNPESPLKAVGKMVGKSFFMYLSPEGEVTKVEGMQDVLNSIGGEASTQQLLKQQFSDSAFMNMMNVSLNIYPNKEIQPNESWQKDFKMPMAGMMEMDLQNQYTLTAINGKQADISVHSTIKLSPLNSESPLGNMQINLTGTQDGKVQVDSSTGLINSSTINQQISGDISAQGMKIPMKITSKITLTGKAL</sequence>
<name>A0ABV6HHM3_9SPHI</name>
<reference evidence="2 3" key="1">
    <citation type="submission" date="2024-09" db="EMBL/GenBank/DDBJ databases">
        <authorList>
            <person name="Sun Q."/>
            <person name="Mori K."/>
        </authorList>
    </citation>
    <scope>NUCLEOTIDE SEQUENCE [LARGE SCALE GENOMIC DNA]</scope>
    <source>
        <strain evidence="2 3">CCM 7765</strain>
    </source>
</reference>
<dbReference type="Proteomes" id="UP001589774">
    <property type="component" value="Unassembled WGS sequence"/>
</dbReference>
<keyword evidence="1" id="KW-0732">Signal</keyword>
<feature type="signal peptide" evidence="1">
    <location>
        <begin position="1"/>
        <end position="20"/>
    </location>
</feature>
<organism evidence="2 3">
    <name type="scientific">Olivibacter oleidegradans</name>
    <dbReference type="NCBI Taxonomy" id="760123"/>
    <lineage>
        <taxon>Bacteria</taxon>
        <taxon>Pseudomonadati</taxon>
        <taxon>Bacteroidota</taxon>
        <taxon>Sphingobacteriia</taxon>
        <taxon>Sphingobacteriales</taxon>
        <taxon>Sphingobacteriaceae</taxon>
        <taxon>Olivibacter</taxon>
    </lineage>
</organism>
<evidence type="ECO:0000256" key="1">
    <source>
        <dbReference type="SAM" id="SignalP"/>
    </source>
</evidence>
<gene>
    <name evidence="2" type="ORF">ACFFI0_08635</name>
</gene>
<keyword evidence="3" id="KW-1185">Reference proteome</keyword>
<dbReference type="InterPro" id="IPR046230">
    <property type="entry name" value="DUF6263"/>
</dbReference>